<feature type="transmembrane region" description="Helical" evidence="6">
    <location>
        <begin position="336"/>
        <end position="355"/>
    </location>
</feature>
<sequence>MIHTDRNRLAPRDIPHPEYANGLVELFKSCNVPSAFIAESFHNVSQSFGTQNDETGVYVWFHFLSKDIKAQNVDGQLAIVNRPKHERAPEESDEACEEDSEEIVDTAGVPEPQLNQANYHWTKTGVVLRIKESRKSPSTKSTSTPTSAPPEDPEVTLLCFGSPNALILRFERLAKMACYKDILDDPYMLLVIVVEEMHKLLDAAGWSVAWTFGPIETRTFENAQDNPGTAGNELNFAGLHNLAKHTIYLHENCGSALATLEDLRGFHKTTLAVPRNSSQQATRRALRYRRTLFQSTQRRLASLDQRMANMIELSFHLVTQTDSRTMMSESNAMKTIAFMTLIFLPLSTVATIFGTEFFHMSDDAPNRIQMSSDIWILWVVAGPLTLMLLIIWRVWYLDARARLGVDPKGTEYMGWKRLKKRFEGPYLKRRIIGRAMKGNNEGIELRNMP</sequence>
<protein>
    <recommendedName>
        <fullName evidence="9">Cora-domain-containing protein</fullName>
    </recommendedName>
</protein>
<keyword evidence="3 6" id="KW-1133">Transmembrane helix</keyword>
<evidence type="ECO:0000256" key="6">
    <source>
        <dbReference type="SAM" id="Phobius"/>
    </source>
</evidence>
<evidence type="ECO:0000313" key="7">
    <source>
        <dbReference type="EMBL" id="KAF2250648.1"/>
    </source>
</evidence>
<evidence type="ECO:0000256" key="5">
    <source>
        <dbReference type="SAM" id="MobiDB-lite"/>
    </source>
</evidence>
<keyword evidence="2 6" id="KW-0812">Transmembrane</keyword>
<name>A0A6A6IKP8_9PLEO</name>
<dbReference type="OrthoDB" id="1046782at2759"/>
<keyword evidence="8" id="KW-1185">Reference proteome</keyword>
<proteinExistence type="predicted"/>
<evidence type="ECO:0008006" key="9">
    <source>
        <dbReference type="Google" id="ProtNLM"/>
    </source>
</evidence>
<evidence type="ECO:0000256" key="1">
    <source>
        <dbReference type="ARBA" id="ARBA00004141"/>
    </source>
</evidence>
<dbReference type="GO" id="GO:0016020">
    <property type="term" value="C:membrane"/>
    <property type="evidence" value="ECO:0007669"/>
    <property type="project" value="UniProtKB-SubCell"/>
</dbReference>
<dbReference type="RefSeq" id="XP_033685652.1">
    <property type="nucleotide sequence ID" value="XM_033825718.1"/>
</dbReference>
<dbReference type="SUPFAM" id="SSF144083">
    <property type="entry name" value="Magnesium transport protein CorA, transmembrane region"/>
    <property type="match status" value="1"/>
</dbReference>
<evidence type="ECO:0000256" key="3">
    <source>
        <dbReference type="ARBA" id="ARBA00022989"/>
    </source>
</evidence>
<dbReference type="AlphaFoldDB" id="A0A6A6IKP8"/>
<feature type="transmembrane region" description="Helical" evidence="6">
    <location>
        <begin position="375"/>
        <end position="395"/>
    </location>
</feature>
<dbReference type="GeneID" id="54579048"/>
<feature type="region of interest" description="Disordered" evidence="5">
    <location>
        <begin position="132"/>
        <end position="155"/>
    </location>
</feature>
<evidence type="ECO:0000256" key="2">
    <source>
        <dbReference type="ARBA" id="ARBA00022692"/>
    </source>
</evidence>
<gene>
    <name evidence="7" type="ORF">BU26DRAFT_480932</name>
</gene>
<dbReference type="EMBL" id="ML987193">
    <property type="protein sequence ID" value="KAF2250648.1"/>
    <property type="molecule type" value="Genomic_DNA"/>
</dbReference>
<dbReference type="Gene3D" id="1.20.58.340">
    <property type="entry name" value="Magnesium transport protein CorA, transmembrane region"/>
    <property type="match status" value="1"/>
</dbReference>
<feature type="compositionally biased region" description="Low complexity" evidence="5">
    <location>
        <begin position="136"/>
        <end position="146"/>
    </location>
</feature>
<evidence type="ECO:0000313" key="8">
    <source>
        <dbReference type="Proteomes" id="UP000800094"/>
    </source>
</evidence>
<evidence type="ECO:0000256" key="4">
    <source>
        <dbReference type="ARBA" id="ARBA00023136"/>
    </source>
</evidence>
<dbReference type="Proteomes" id="UP000800094">
    <property type="component" value="Unassembled WGS sequence"/>
</dbReference>
<keyword evidence="4 6" id="KW-0472">Membrane</keyword>
<organism evidence="7 8">
    <name type="scientific">Trematosphaeria pertusa</name>
    <dbReference type="NCBI Taxonomy" id="390896"/>
    <lineage>
        <taxon>Eukaryota</taxon>
        <taxon>Fungi</taxon>
        <taxon>Dikarya</taxon>
        <taxon>Ascomycota</taxon>
        <taxon>Pezizomycotina</taxon>
        <taxon>Dothideomycetes</taxon>
        <taxon>Pleosporomycetidae</taxon>
        <taxon>Pleosporales</taxon>
        <taxon>Massarineae</taxon>
        <taxon>Trematosphaeriaceae</taxon>
        <taxon>Trematosphaeria</taxon>
    </lineage>
</organism>
<accession>A0A6A6IKP8</accession>
<dbReference type="InterPro" id="IPR045863">
    <property type="entry name" value="CorA_TM1_TM2"/>
</dbReference>
<comment type="subcellular location">
    <subcellularLocation>
        <location evidence="1">Membrane</location>
        <topology evidence="1">Multi-pass membrane protein</topology>
    </subcellularLocation>
</comment>
<reference evidence="7" key="1">
    <citation type="journal article" date="2020" name="Stud. Mycol.">
        <title>101 Dothideomycetes genomes: a test case for predicting lifestyles and emergence of pathogens.</title>
        <authorList>
            <person name="Haridas S."/>
            <person name="Albert R."/>
            <person name="Binder M."/>
            <person name="Bloem J."/>
            <person name="Labutti K."/>
            <person name="Salamov A."/>
            <person name="Andreopoulos B."/>
            <person name="Baker S."/>
            <person name="Barry K."/>
            <person name="Bills G."/>
            <person name="Bluhm B."/>
            <person name="Cannon C."/>
            <person name="Castanera R."/>
            <person name="Culley D."/>
            <person name="Daum C."/>
            <person name="Ezra D."/>
            <person name="Gonzalez J."/>
            <person name="Henrissat B."/>
            <person name="Kuo A."/>
            <person name="Liang C."/>
            <person name="Lipzen A."/>
            <person name="Lutzoni F."/>
            <person name="Magnuson J."/>
            <person name="Mondo S."/>
            <person name="Nolan M."/>
            <person name="Ohm R."/>
            <person name="Pangilinan J."/>
            <person name="Park H.-J."/>
            <person name="Ramirez L."/>
            <person name="Alfaro M."/>
            <person name="Sun H."/>
            <person name="Tritt A."/>
            <person name="Yoshinaga Y."/>
            <person name="Zwiers L.-H."/>
            <person name="Turgeon B."/>
            <person name="Goodwin S."/>
            <person name="Spatafora J."/>
            <person name="Crous P."/>
            <person name="Grigoriev I."/>
        </authorList>
    </citation>
    <scope>NUCLEOTIDE SEQUENCE</scope>
    <source>
        <strain evidence="7">CBS 122368</strain>
    </source>
</reference>